<evidence type="ECO:0000313" key="6">
    <source>
        <dbReference type="EMBL" id="KHJ33642.1"/>
    </source>
</evidence>
<organism evidence="6 7">
    <name type="scientific">Uncinula necator</name>
    <name type="common">Grape powdery mildew</name>
    <dbReference type="NCBI Taxonomy" id="52586"/>
    <lineage>
        <taxon>Eukaryota</taxon>
        <taxon>Fungi</taxon>
        <taxon>Dikarya</taxon>
        <taxon>Ascomycota</taxon>
        <taxon>Pezizomycotina</taxon>
        <taxon>Leotiomycetes</taxon>
        <taxon>Erysiphales</taxon>
        <taxon>Erysiphaceae</taxon>
        <taxon>Erysiphe</taxon>
    </lineage>
</organism>
<feature type="signal peptide" evidence="4">
    <location>
        <begin position="1"/>
        <end position="17"/>
    </location>
</feature>
<dbReference type="InterPro" id="IPR005886">
    <property type="entry name" value="UDP_G4E"/>
</dbReference>
<comment type="caution">
    <text evidence="6">The sequence shown here is derived from an EMBL/GenBank/DDBJ whole genome shotgun (WGS) entry which is preliminary data.</text>
</comment>
<evidence type="ECO:0000256" key="1">
    <source>
        <dbReference type="ARBA" id="ARBA00001911"/>
    </source>
</evidence>
<feature type="domain" description="NAD-dependent epimerase/dehydratase" evidence="5">
    <location>
        <begin position="77"/>
        <end position="385"/>
    </location>
</feature>
<dbReference type="GO" id="GO:0003978">
    <property type="term" value="F:UDP-glucose 4-epimerase activity"/>
    <property type="evidence" value="ECO:0007669"/>
    <property type="project" value="InterPro"/>
</dbReference>
<gene>
    <name evidence="6" type="ORF">EV44_g0226</name>
</gene>
<dbReference type="HOGENOM" id="CLU_007383_1_10_1"/>
<dbReference type="Pfam" id="PF01370">
    <property type="entry name" value="Epimerase"/>
    <property type="match status" value="1"/>
</dbReference>
<dbReference type="Gene3D" id="3.40.50.720">
    <property type="entry name" value="NAD(P)-binding Rossmann-like Domain"/>
    <property type="match status" value="1"/>
</dbReference>
<dbReference type="CDD" id="cd05247">
    <property type="entry name" value="UDP_G4E_1_SDR_e"/>
    <property type="match status" value="1"/>
</dbReference>
<dbReference type="PANTHER" id="PTHR43725">
    <property type="entry name" value="UDP-GLUCOSE 4-EPIMERASE"/>
    <property type="match status" value="1"/>
</dbReference>
<keyword evidence="3" id="KW-0413">Isomerase</keyword>
<dbReference type="InterPro" id="IPR001509">
    <property type="entry name" value="Epimerase_deHydtase"/>
</dbReference>
<name>A0A0B1P4L6_UNCNE</name>
<keyword evidence="2" id="KW-0520">NAD</keyword>
<dbReference type="GO" id="GO:0006012">
    <property type="term" value="P:galactose metabolic process"/>
    <property type="evidence" value="ECO:0007669"/>
    <property type="project" value="InterPro"/>
</dbReference>
<dbReference type="STRING" id="52586.A0A0B1P4L6"/>
<evidence type="ECO:0000256" key="3">
    <source>
        <dbReference type="ARBA" id="ARBA00023235"/>
    </source>
</evidence>
<dbReference type="Gene3D" id="3.90.25.10">
    <property type="entry name" value="UDP-galactose 4-epimerase, domain 1"/>
    <property type="match status" value="1"/>
</dbReference>
<keyword evidence="4" id="KW-0732">Signal</keyword>
<dbReference type="EMBL" id="JNVN01001307">
    <property type="protein sequence ID" value="KHJ33642.1"/>
    <property type="molecule type" value="Genomic_DNA"/>
</dbReference>
<evidence type="ECO:0000259" key="5">
    <source>
        <dbReference type="Pfam" id="PF01370"/>
    </source>
</evidence>
<dbReference type="OMA" id="CVILRYF"/>
<dbReference type="AlphaFoldDB" id="A0A0B1P4L6"/>
<dbReference type="PANTHER" id="PTHR43725:SF3">
    <property type="entry name" value="UDP-GLUCOSE 4-EPIMERASE (EUROFUNG)"/>
    <property type="match status" value="1"/>
</dbReference>
<evidence type="ECO:0000256" key="4">
    <source>
        <dbReference type="SAM" id="SignalP"/>
    </source>
</evidence>
<evidence type="ECO:0000313" key="7">
    <source>
        <dbReference type="Proteomes" id="UP000030854"/>
    </source>
</evidence>
<dbReference type="SUPFAM" id="SSF51735">
    <property type="entry name" value="NAD(P)-binding Rossmann-fold domains"/>
    <property type="match status" value="1"/>
</dbReference>
<sequence length="460" mass="51491">MPWLIVLQTALLNMVFFWRNLEKLLKMNSSDSEVSSPQASNCNPNSSPISEVYLSPIDQDDSEKNLKPVYFPEENFIAVVGGLGYIGSHTCLELLRAGYNVLIIDNMSNSFDTTHDQILYLARQYHKARGQKVPQLSFYEADYRDEAKIREILSDYTSPILKTPDMTQAPNSRIVGVIHFAAYKSVVESIENPLKYYDNNVSGLIKFCIILKEFNIKTFIFSSSATVYGSKANSEVLLREEHCVHQTESYYDQFGIFKTNEPGCSGLTNPYGRSKWMSEAILSDIATADSDWAITALRYFNPIGCDGSGLLGEDPRGIPTNLMPVVMRVISGQIPGINIFGADYPNTHDGTAVRDYIHVTDLARGHISAFESAVERKGFRTYNLGSGIGYSVRDIIQAVEKVFCCKIPTQIAPRRKGDVEMSVALPKRAGDELKWKTEKSLNDACKDLMSFIKMRKGVKP</sequence>
<dbReference type="Proteomes" id="UP000030854">
    <property type="component" value="Unassembled WGS sequence"/>
</dbReference>
<feature type="chain" id="PRO_5002080479" evidence="4">
    <location>
        <begin position="18"/>
        <end position="460"/>
    </location>
</feature>
<dbReference type="InterPro" id="IPR036291">
    <property type="entry name" value="NAD(P)-bd_dom_sf"/>
</dbReference>
<keyword evidence="7" id="KW-1185">Reference proteome</keyword>
<accession>A0A0B1P4L6</accession>
<evidence type="ECO:0000256" key="2">
    <source>
        <dbReference type="ARBA" id="ARBA00023027"/>
    </source>
</evidence>
<dbReference type="FunFam" id="3.40.50.720:FF:000418">
    <property type="entry name" value="UDP-glucose 4-epimerase 5"/>
    <property type="match status" value="1"/>
</dbReference>
<protein>
    <submittedName>
        <fullName evidence="6">Putative udp-glucose 4-epimerase</fullName>
    </submittedName>
</protein>
<reference evidence="6 7" key="1">
    <citation type="journal article" date="2014" name="BMC Genomics">
        <title>Adaptive genomic structural variation in the grape powdery mildew pathogen, Erysiphe necator.</title>
        <authorList>
            <person name="Jones L."/>
            <person name="Riaz S."/>
            <person name="Morales-Cruz A."/>
            <person name="Amrine K.C."/>
            <person name="McGuire B."/>
            <person name="Gubler W.D."/>
            <person name="Walker M.A."/>
            <person name="Cantu D."/>
        </authorList>
    </citation>
    <scope>NUCLEOTIDE SEQUENCE [LARGE SCALE GENOMIC DNA]</scope>
    <source>
        <strain evidence="7">c</strain>
    </source>
</reference>
<proteinExistence type="predicted"/>
<comment type="cofactor">
    <cofactor evidence="1">
        <name>NAD(+)</name>
        <dbReference type="ChEBI" id="CHEBI:57540"/>
    </cofactor>
</comment>
<dbReference type="GO" id="GO:0005829">
    <property type="term" value="C:cytosol"/>
    <property type="evidence" value="ECO:0007669"/>
    <property type="project" value="TreeGrafter"/>
</dbReference>